<dbReference type="Pfam" id="PF00106">
    <property type="entry name" value="adh_short"/>
    <property type="match status" value="1"/>
</dbReference>
<dbReference type="OrthoDB" id="37659at2759"/>
<dbReference type="PROSITE" id="PS00061">
    <property type="entry name" value="ADH_SHORT"/>
    <property type="match status" value="1"/>
</dbReference>
<keyword evidence="3" id="KW-0560">Oxidoreductase</keyword>
<dbReference type="PRINTS" id="PR00081">
    <property type="entry name" value="GDHRDH"/>
</dbReference>
<dbReference type="GO" id="GO:0016616">
    <property type="term" value="F:oxidoreductase activity, acting on the CH-OH group of donors, NAD or NADP as acceptor"/>
    <property type="evidence" value="ECO:0007669"/>
    <property type="project" value="TreeGrafter"/>
</dbReference>
<evidence type="ECO:0000256" key="1">
    <source>
        <dbReference type="ARBA" id="ARBA00006484"/>
    </source>
</evidence>
<evidence type="ECO:0000313" key="5">
    <source>
        <dbReference type="EMBL" id="EPS31200.1"/>
    </source>
</evidence>
<dbReference type="InterPro" id="IPR002347">
    <property type="entry name" value="SDR_fam"/>
</dbReference>
<evidence type="ECO:0000256" key="4">
    <source>
        <dbReference type="RuleBase" id="RU000363"/>
    </source>
</evidence>
<dbReference type="AlphaFoldDB" id="S7ZKM4"/>
<dbReference type="SUPFAM" id="SSF51735">
    <property type="entry name" value="NAD(P)-binding Rossmann-fold domains"/>
    <property type="match status" value="1"/>
</dbReference>
<dbReference type="PRINTS" id="PR00080">
    <property type="entry name" value="SDRFAMILY"/>
</dbReference>
<evidence type="ECO:0000256" key="2">
    <source>
        <dbReference type="ARBA" id="ARBA00022857"/>
    </source>
</evidence>
<organism evidence="5 6">
    <name type="scientific">Penicillium oxalicum (strain 114-2 / CGMCC 5302)</name>
    <name type="common">Penicillium decumbens</name>
    <dbReference type="NCBI Taxonomy" id="933388"/>
    <lineage>
        <taxon>Eukaryota</taxon>
        <taxon>Fungi</taxon>
        <taxon>Dikarya</taxon>
        <taxon>Ascomycota</taxon>
        <taxon>Pezizomycotina</taxon>
        <taxon>Eurotiomycetes</taxon>
        <taxon>Eurotiomycetidae</taxon>
        <taxon>Eurotiales</taxon>
        <taxon>Aspergillaceae</taxon>
        <taxon>Penicillium</taxon>
    </lineage>
</organism>
<dbReference type="HOGENOM" id="CLU_010194_13_0_1"/>
<evidence type="ECO:0008006" key="7">
    <source>
        <dbReference type="Google" id="ProtNLM"/>
    </source>
</evidence>
<dbReference type="Gene3D" id="3.40.50.720">
    <property type="entry name" value="NAD(P)-binding Rossmann-like Domain"/>
    <property type="match status" value="1"/>
</dbReference>
<keyword evidence="6" id="KW-1185">Reference proteome</keyword>
<gene>
    <name evidence="5" type="ORF">PDE_06155</name>
</gene>
<dbReference type="GO" id="GO:0005737">
    <property type="term" value="C:cytoplasm"/>
    <property type="evidence" value="ECO:0007669"/>
    <property type="project" value="TreeGrafter"/>
</dbReference>
<name>S7ZKM4_PENO1</name>
<dbReference type="PANTHER" id="PTHR44229:SF4">
    <property type="entry name" value="15-HYDROXYPROSTAGLANDIN DEHYDROGENASE [NAD(+)]"/>
    <property type="match status" value="1"/>
</dbReference>
<accession>S7ZKM4</accession>
<dbReference type="InterPro" id="IPR036291">
    <property type="entry name" value="NAD(P)-bd_dom_sf"/>
</dbReference>
<sequence>MSQVAIITGGTSGIGLDVARKLGESGAWHVHIIGSSSQRGREAASSVPNTTYNQADVRNYPELAKTFARVFAESGRIDFVFVNAGVAESHDFFAPHTEADLPPEPPIGLIRINLDGAMNTAYLAMHYFRRSPILAPGMKNLIFTASIGGLYPCALTPVYSATKHGIVGFARSIADKLWGEGVRVNTICPGVVKTPLFTDDFEGVFPKEVEIPIHIVTNLILSLLTGDEMVDAKGCAVPSNALFSKTLHISGEKFYFIDQPEFHDEQGRLTWKAMMDRWDKT</sequence>
<dbReference type="PhylomeDB" id="S7ZKM4"/>
<dbReference type="STRING" id="933388.S7ZKM4"/>
<evidence type="ECO:0000313" key="6">
    <source>
        <dbReference type="Proteomes" id="UP000019376"/>
    </source>
</evidence>
<dbReference type="EMBL" id="KB644413">
    <property type="protein sequence ID" value="EPS31200.1"/>
    <property type="molecule type" value="Genomic_DNA"/>
</dbReference>
<dbReference type="eggNOG" id="KOG4169">
    <property type="taxonomic scope" value="Eukaryota"/>
</dbReference>
<dbReference type="InterPro" id="IPR020904">
    <property type="entry name" value="Sc_DH/Rdtase_CS"/>
</dbReference>
<reference evidence="5 6" key="1">
    <citation type="journal article" date="2013" name="PLoS ONE">
        <title>Genomic and secretomic analyses reveal unique features of the lignocellulolytic enzyme system of Penicillium decumbens.</title>
        <authorList>
            <person name="Liu G."/>
            <person name="Zhang L."/>
            <person name="Wei X."/>
            <person name="Zou G."/>
            <person name="Qin Y."/>
            <person name="Ma L."/>
            <person name="Li J."/>
            <person name="Zheng H."/>
            <person name="Wang S."/>
            <person name="Wang C."/>
            <person name="Xun L."/>
            <person name="Zhao G.-P."/>
            <person name="Zhou Z."/>
            <person name="Qu Y."/>
        </authorList>
    </citation>
    <scope>NUCLEOTIDE SEQUENCE [LARGE SCALE GENOMIC DNA]</scope>
    <source>
        <strain evidence="6">114-2 / CGMCC 5302</strain>
    </source>
</reference>
<dbReference type="Proteomes" id="UP000019376">
    <property type="component" value="Unassembled WGS sequence"/>
</dbReference>
<proteinExistence type="inferred from homology"/>
<dbReference type="PANTHER" id="PTHR44229">
    <property type="entry name" value="15-HYDROXYPROSTAGLANDIN DEHYDROGENASE [NAD(+)]"/>
    <property type="match status" value="1"/>
</dbReference>
<protein>
    <recommendedName>
        <fullName evidence="7">NAD(P)-binding protein</fullName>
    </recommendedName>
</protein>
<evidence type="ECO:0000256" key="3">
    <source>
        <dbReference type="ARBA" id="ARBA00023002"/>
    </source>
</evidence>
<keyword evidence="2" id="KW-0521">NADP</keyword>
<comment type="similarity">
    <text evidence="1 4">Belongs to the short-chain dehydrogenases/reductases (SDR) family.</text>
</comment>